<keyword evidence="2" id="KW-1185">Reference proteome</keyword>
<organism evidence="1 2">
    <name type="scientific">Streptomyces niphimycinicus</name>
    <dbReference type="NCBI Taxonomy" id="2842201"/>
    <lineage>
        <taxon>Bacteria</taxon>
        <taxon>Bacillati</taxon>
        <taxon>Actinomycetota</taxon>
        <taxon>Actinomycetes</taxon>
        <taxon>Kitasatosporales</taxon>
        <taxon>Streptomycetaceae</taxon>
        <taxon>Streptomyces</taxon>
    </lineage>
</organism>
<protein>
    <submittedName>
        <fullName evidence="1">Uncharacterized protein</fullName>
    </submittedName>
</protein>
<comment type="caution">
    <text evidence="1">The sequence shown here is derived from an EMBL/GenBank/DDBJ whole genome shotgun (WGS) entry which is preliminary data.</text>
</comment>
<sequence length="203" mass="22066">MGPLIDAFLTQRFAPAWTDPTDQQVEQLRERVCDAAIALVRDISPREAHLRTLSPNVAETLATSNSETSDWNLAILRALRQIIEEVGHLADEYASEAGMAGANYPDLGKAWGVSRQAARKRWPGVVSSLNPDAYRGREPVHFRAYGGEAQVSFHPQEGGWWWIATAANGQNAEAPEDVTYDTSEEASATAGAFLATNAVQTTA</sequence>
<dbReference type="Proteomes" id="UP000720508">
    <property type="component" value="Unassembled WGS sequence"/>
</dbReference>
<dbReference type="EMBL" id="JAHLEM010000163">
    <property type="protein sequence ID" value="MBU3865567.1"/>
    <property type="molecule type" value="Genomic_DNA"/>
</dbReference>
<evidence type="ECO:0000313" key="1">
    <source>
        <dbReference type="EMBL" id="MBU3865567.1"/>
    </source>
</evidence>
<name>A0ABS6CF59_9ACTN</name>
<proteinExistence type="predicted"/>
<reference evidence="1 2" key="1">
    <citation type="submission" date="2021-06" db="EMBL/GenBank/DDBJ databases">
        <authorList>
            <person name="Pan X."/>
        </authorList>
    </citation>
    <scope>NUCLEOTIDE SEQUENCE [LARGE SCALE GENOMIC DNA]</scope>
    <source>
        <strain evidence="1 2">4503</strain>
    </source>
</reference>
<evidence type="ECO:0000313" key="2">
    <source>
        <dbReference type="Proteomes" id="UP000720508"/>
    </source>
</evidence>
<accession>A0ABS6CF59</accession>
<gene>
    <name evidence="1" type="ORF">KN815_16215</name>
</gene>